<accession>A0ABP0E640</accession>
<protein>
    <submittedName>
        <fullName evidence="1">Uncharacterized protein</fullName>
    </submittedName>
</protein>
<gene>
    <name evidence="1" type="ORF">SEPCBS119000_006233</name>
</gene>
<comment type="caution">
    <text evidence="1">The sequence shown here is derived from an EMBL/GenBank/DDBJ whole genome shotgun (WGS) entry which is preliminary data.</text>
</comment>
<sequence length="409" mass="46680">MELLSLPPEELARRIELERRLLADPSLDKDVRARLEQNQAQLKEERIRYRKTMRRKYEALRQRREEYPLQKFLPFLEACHSFSLAAKVQANLLKSAKGEIRGEAKGEVKVEAINSIGQRYPQQIIPWEDFQAKQNDIWNQLASFADQCRFPSQYKCDSVRSQLQHIRCEQKLWEFEVGNIENAVHGLIKTVNEDSLLRDSLGLHGIVTFSPHPARDVEDHGDPVPFGDVTHTNHFCVYETSDGPEFAKTAIQNISPQELTQDMVIEGLVSEIRPYRDVINKSGKNPAQTPKARAAAAVTQLFSRMVDKGIQYGYLCIGQTYVFLFIPDNPAIVYYHVSVPDLDVRDDDESRFYKTAVGQVFAFVLQSLRMDSPPQAWYDAAEKLSVWPVESEDVRSRVHGSVCEGPASA</sequence>
<proteinExistence type="predicted"/>
<evidence type="ECO:0000313" key="2">
    <source>
        <dbReference type="Proteomes" id="UP001642502"/>
    </source>
</evidence>
<name>A0ABP0E640_9PEZI</name>
<keyword evidence="2" id="KW-1185">Reference proteome</keyword>
<organism evidence="1 2">
    <name type="scientific">Sporothrix epigloea</name>
    <dbReference type="NCBI Taxonomy" id="1892477"/>
    <lineage>
        <taxon>Eukaryota</taxon>
        <taxon>Fungi</taxon>
        <taxon>Dikarya</taxon>
        <taxon>Ascomycota</taxon>
        <taxon>Pezizomycotina</taxon>
        <taxon>Sordariomycetes</taxon>
        <taxon>Sordariomycetidae</taxon>
        <taxon>Ophiostomatales</taxon>
        <taxon>Ophiostomataceae</taxon>
        <taxon>Sporothrix</taxon>
    </lineage>
</organism>
<evidence type="ECO:0000313" key="1">
    <source>
        <dbReference type="EMBL" id="CAK7274555.1"/>
    </source>
</evidence>
<dbReference type="Proteomes" id="UP001642502">
    <property type="component" value="Unassembled WGS sequence"/>
</dbReference>
<reference evidence="1 2" key="1">
    <citation type="submission" date="2024-01" db="EMBL/GenBank/DDBJ databases">
        <authorList>
            <person name="Allen C."/>
            <person name="Tagirdzhanova G."/>
        </authorList>
    </citation>
    <scope>NUCLEOTIDE SEQUENCE [LARGE SCALE GENOMIC DNA]</scope>
    <source>
        <strain evidence="1 2">CBS 119000</strain>
    </source>
</reference>
<dbReference type="EMBL" id="CAWUON010000148">
    <property type="protein sequence ID" value="CAK7274555.1"/>
    <property type="molecule type" value="Genomic_DNA"/>
</dbReference>